<dbReference type="RefSeq" id="WP_106728143.1">
    <property type="nucleotide sequence ID" value="NZ_PXYG01000001.1"/>
</dbReference>
<dbReference type="Pfam" id="PF13432">
    <property type="entry name" value="TPR_16"/>
    <property type="match status" value="1"/>
</dbReference>
<dbReference type="InterPro" id="IPR026634">
    <property type="entry name" value="TPST-like"/>
</dbReference>
<proteinExistence type="predicted"/>
<evidence type="ECO:0000313" key="3">
    <source>
        <dbReference type="EMBL" id="PSJ47730.1"/>
    </source>
</evidence>
<dbReference type="Pfam" id="PF14559">
    <property type="entry name" value="TPR_19"/>
    <property type="match status" value="1"/>
</dbReference>
<dbReference type="SMART" id="SM00028">
    <property type="entry name" value="TPR"/>
    <property type="match status" value="8"/>
</dbReference>
<keyword evidence="2" id="KW-0802">TPR repeat</keyword>
<dbReference type="SUPFAM" id="SSF48452">
    <property type="entry name" value="TPR-like"/>
    <property type="match status" value="3"/>
</dbReference>
<dbReference type="GO" id="GO:0008476">
    <property type="term" value="F:protein-tyrosine sulfotransferase activity"/>
    <property type="evidence" value="ECO:0007669"/>
    <property type="project" value="InterPro"/>
</dbReference>
<accession>A0A2P7RC29</accession>
<dbReference type="AlphaFoldDB" id="A0A2P7RC29"/>
<sequence>MMILTLLRRLAEQQAYFALQEACLQESSTDPAVTVLLALAMAQLGDRGGARAMLERLDIAALDRDARVDLGAVHLALGDLDCAVELLEAELRRDKAPHSLLLARLGFCRQHQGQIDEALTLFRQSLSLTPRMPVFLNLLRLYAQQQVNEGWAVLARAEACWRTERGHWPADSVAFYDQQLRGLRLDLWLLDEAFDAAESWLEVQRGALPAADWCALLAGYARRLQGRDRHAQAEERLRAGLNHYPDNRLLLTQLAELAQLQGRTAQCLALLRRAIRCARDAQEPSVGLWLQLASHSIQFDPATARHAIDQAGAELDGYSAARLPAEVLAELNLQLRLARAGLAGQEQKFDEAVAAYRQVLEEQPGNVPAWQGLGQLLMQLGRIDEAVECFEQLKSIDPARGHSALINARHFPDDDATLERLETLARTPGQEGSVRASLLLQLAVAWEKRKDYDRAFALADEANAAARRLLNYDPKAHRQRCARVRHAFNRALYEHRPGCGVDSRLPVFVLGMPRSGTTLVEQIIAGHSRIHGAGELGIMPRVITGLERWERRAGSGRGYPDCVDDLDARVSRGIAGYVLKELQEYAPEALHVVDKLPHNFENIGLIKLLFPHARIISVRRDPRDIALSNYFTDYAAKHGGMGFAYHLEWIGEQLADHNLLMHHWNQVFPGEILEVQYEAVIADPEASARMMLDYIGVAWEPQVLNFSELERPVKTASVWQVRQPIYHSSREKWRRYERHLAPLIAGTNRKIRWEPIEMVTLPEPGWLSQGVDQYRAGLLDEAERCFKQLLHFVPGHAAAHFMLGLVYCDKGHLADGIGLMEKALAACPWNRQWREDLARAWRLHGRPDRAGTLLAVPNRHEADGIDPEYHHDGDSV</sequence>
<dbReference type="SUPFAM" id="SSF52540">
    <property type="entry name" value="P-loop containing nucleoside triphosphate hydrolases"/>
    <property type="match status" value="1"/>
</dbReference>
<evidence type="ECO:0008006" key="5">
    <source>
        <dbReference type="Google" id="ProtNLM"/>
    </source>
</evidence>
<comment type="caution">
    <text evidence="3">The sequence shown here is derived from an EMBL/GenBank/DDBJ whole genome shotgun (WGS) entry which is preliminary data.</text>
</comment>
<dbReference type="InterPro" id="IPR019734">
    <property type="entry name" value="TPR_rpt"/>
</dbReference>
<keyword evidence="1" id="KW-0808">Transferase</keyword>
<feature type="repeat" description="TPR" evidence="2">
    <location>
        <begin position="99"/>
        <end position="132"/>
    </location>
</feature>
<dbReference type="Pfam" id="PF13469">
    <property type="entry name" value="Sulfotransfer_3"/>
    <property type="match status" value="1"/>
</dbReference>
<dbReference type="Proteomes" id="UP000240243">
    <property type="component" value="Unassembled WGS sequence"/>
</dbReference>
<evidence type="ECO:0000256" key="1">
    <source>
        <dbReference type="ARBA" id="ARBA00022679"/>
    </source>
</evidence>
<dbReference type="Gene3D" id="3.40.50.300">
    <property type="entry name" value="P-loop containing nucleotide triphosphate hydrolases"/>
    <property type="match status" value="1"/>
</dbReference>
<dbReference type="InterPro" id="IPR027417">
    <property type="entry name" value="P-loop_NTPase"/>
</dbReference>
<evidence type="ECO:0000256" key="2">
    <source>
        <dbReference type="PROSITE-ProRule" id="PRU00339"/>
    </source>
</evidence>
<dbReference type="PANTHER" id="PTHR12788:SF10">
    <property type="entry name" value="PROTEIN-TYROSINE SULFOTRANSFERASE"/>
    <property type="match status" value="1"/>
</dbReference>
<name>A0A2P7RC29_9GAMM</name>
<evidence type="ECO:0000313" key="4">
    <source>
        <dbReference type="Proteomes" id="UP000240243"/>
    </source>
</evidence>
<dbReference type="InterPro" id="IPR011990">
    <property type="entry name" value="TPR-like_helical_dom_sf"/>
</dbReference>
<organism evidence="3 4">
    <name type="scientific">Zobellella endophytica</name>
    <dbReference type="NCBI Taxonomy" id="2116700"/>
    <lineage>
        <taxon>Bacteria</taxon>
        <taxon>Pseudomonadati</taxon>
        <taxon>Pseudomonadota</taxon>
        <taxon>Gammaproteobacteria</taxon>
        <taxon>Aeromonadales</taxon>
        <taxon>Aeromonadaceae</taxon>
        <taxon>Zobellella</taxon>
    </lineage>
</organism>
<protein>
    <recommendedName>
        <fullName evidence="5">Sulfotransferase</fullName>
    </recommendedName>
</protein>
<dbReference type="PANTHER" id="PTHR12788">
    <property type="entry name" value="PROTEIN-TYROSINE SULFOTRANSFERASE 2"/>
    <property type="match status" value="1"/>
</dbReference>
<dbReference type="Gene3D" id="1.25.40.10">
    <property type="entry name" value="Tetratricopeptide repeat domain"/>
    <property type="match status" value="3"/>
</dbReference>
<dbReference type="EMBL" id="PXYG01000001">
    <property type="protein sequence ID" value="PSJ47730.1"/>
    <property type="molecule type" value="Genomic_DNA"/>
</dbReference>
<gene>
    <name evidence="3" type="ORF">C7H85_02595</name>
</gene>
<dbReference type="PROSITE" id="PS50005">
    <property type="entry name" value="TPR"/>
    <property type="match status" value="2"/>
</dbReference>
<dbReference type="OrthoDB" id="9815894at2"/>
<reference evidence="3 4" key="1">
    <citation type="submission" date="2018-03" db="EMBL/GenBank/DDBJ databases">
        <title>The draft genome of Zobellella sp. 59N8.</title>
        <authorList>
            <person name="Liu L."/>
            <person name="Li L."/>
            <person name="Zhang X."/>
            <person name="Liang L."/>
            <person name="Wang T."/>
        </authorList>
    </citation>
    <scope>NUCLEOTIDE SEQUENCE [LARGE SCALE GENOMIC DNA]</scope>
    <source>
        <strain evidence="3 4">59N8</strain>
    </source>
</reference>
<keyword evidence="4" id="KW-1185">Reference proteome</keyword>
<feature type="repeat" description="TPR" evidence="2">
    <location>
        <begin position="367"/>
        <end position="400"/>
    </location>
</feature>